<evidence type="ECO:0000313" key="4">
    <source>
        <dbReference type="Proteomes" id="UP000248882"/>
    </source>
</evidence>
<dbReference type="Pfam" id="PF00884">
    <property type="entry name" value="Sulfatase"/>
    <property type="match status" value="1"/>
</dbReference>
<keyword evidence="1" id="KW-0732">Signal</keyword>
<reference evidence="3 4" key="1">
    <citation type="submission" date="2018-06" db="EMBL/GenBank/DDBJ databases">
        <title>Genomic Encyclopedia of Archaeal and Bacterial Type Strains, Phase II (KMG-II): from individual species to whole genera.</title>
        <authorList>
            <person name="Goeker M."/>
        </authorList>
    </citation>
    <scope>NUCLEOTIDE SEQUENCE [LARGE SCALE GENOMIC DNA]</scope>
    <source>
        <strain evidence="3 4">DSM 19830</strain>
    </source>
</reference>
<dbReference type="AlphaFoldDB" id="A0A2W7R134"/>
<dbReference type="PANTHER" id="PTHR43751">
    <property type="entry name" value="SULFATASE"/>
    <property type="match status" value="1"/>
</dbReference>
<dbReference type="Gene3D" id="3.40.720.10">
    <property type="entry name" value="Alkaline Phosphatase, subunit A"/>
    <property type="match status" value="1"/>
</dbReference>
<dbReference type="InterPro" id="IPR052701">
    <property type="entry name" value="GAG_Ulvan_Degrading_Sulfatases"/>
</dbReference>
<feature type="domain" description="Sulfatase N-terminal" evidence="2">
    <location>
        <begin position="23"/>
        <end position="308"/>
    </location>
</feature>
<accession>A0A2W7R134</accession>
<proteinExistence type="predicted"/>
<protein>
    <submittedName>
        <fullName evidence="3">Arylsulfatase A-like enzyme</fullName>
    </submittedName>
</protein>
<evidence type="ECO:0000313" key="3">
    <source>
        <dbReference type="EMBL" id="PZX49627.1"/>
    </source>
</evidence>
<evidence type="ECO:0000256" key="1">
    <source>
        <dbReference type="SAM" id="SignalP"/>
    </source>
</evidence>
<dbReference type="PANTHER" id="PTHR43751:SF1">
    <property type="entry name" value="SULFATASE ATSG-RELATED"/>
    <property type="match status" value="1"/>
</dbReference>
<feature type="chain" id="PRO_5016044719" evidence="1">
    <location>
        <begin position="21"/>
        <end position="628"/>
    </location>
</feature>
<name>A0A2W7R134_9BACT</name>
<dbReference type="InterPro" id="IPR000917">
    <property type="entry name" value="Sulfatase_N"/>
</dbReference>
<evidence type="ECO:0000259" key="2">
    <source>
        <dbReference type="Pfam" id="PF00884"/>
    </source>
</evidence>
<feature type="signal peptide" evidence="1">
    <location>
        <begin position="1"/>
        <end position="20"/>
    </location>
</feature>
<comment type="caution">
    <text evidence="3">The sequence shown here is derived from an EMBL/GenBank/DDBJ whole genome shotgun (WGS) entry which is preliminary data.</text>
</comment>
<keyword evidence="4" id="KW-1185">Reference proteome</keyword>
<dbReference type="InterPro" id="IPR017850">
    <property type="entry name" value="Alkaline_phosphatase_core_sf"/>
</dbReference>
<gene>
    <name evidence="3" type="ORF">LV85_03070</name>
</gene>
<organism evidence="3 4">
    <name type="scientific">Algoriphagus chordae</name>
    <dbReference type="NCBI Taxonomy" id="237019"/>
    <lineage>
        <taxon>Bacteria</taxon>
        <taxon>Pseudomonadati</taxon>
        <taxon>Bacteroidota</taxon>
        <taxon>Cytophagia</taxon>
        <taxon>Cytophagales</taxon>
        <taxon>Cyclobacteriaceae</taxon>
        <taxon>Algoriphagus</taxon>
    </lineage>
</organism>
<sequence length="628" mass="72593">MKFFKIVSLGLIFISFSGFSQQPNILWITIEDTSPQFIGSYGNENARTPVMDKFTQEGVRFTNAFSTGTVCSPSRTAIITGVKTYELGTGNHRSKYAIPSEIKGFPYYLQQAGYYVTNNSKTDYNVANEKAFIAEAWDESSNKAGWWDRAEEQPFFAVFNYNESHQSRTMTNPYEWYVEEVLEKLSEEERIREDEFEMPPFYRDSPEMRKQMARVYNSLKLTDNRIGELIARLESDGLLDETIIFIFADHGEGMPRGKTNGINFGYRVPFTIWFPPKYEHLSPWGTGASSDELVSFEDLAPTLISLVGEKVPKYMRGRVLLGDESDAGVDQLFLSSDRSDNGIDMVRTVTNGRYVYSRNFMPFMPEARYIRYMEIGEIKQLMRTDYENDALDSLQRSLFEPRVAEVLYDIENDLWETSNLIDQPEYRELVEEMRSALDAHVLEQKDVMFLPEFELDNISKTSTPYEFRQDLDQYPIEQIYEVAKLSGFRSKEVMLQQLEILKSDNEMLRYWAAIGLRSQEKEMLLPFADQLTNGLNDKYAPVSIILAAILYELNQSNEATDLLKRSLLHPNKHLALMTINYLLYSDYKSPFVQLITHVYEGEEDYNISAASKDFLGSLGLLPNNFQYR</sequence>
<dbReference type="SUPFAM" id="SSF53649">
    <property type="entry name" value="Alkaline phosphatase-like"/>
    <property type="match status" value="1"/>
</dbReference>
<dbReference type="Proteomes" id="UP000248882">
    <property type="component" value="Unassembled WGS sequence"/>
</dbReference>
<dbReference type="EMBL" id="QKZT01000014">
    <property type="protein sequence ID" value="PZX49627.1"/>
    <property type="molecule type" value="Genomic_DNA"/>
</dbReference>
<dbReference type="CDD" id="cd16027">
    <property type="entry name" value="SGSH"/>
    <property type="match status" value="1"/>
</dbReference>
<dbReference type="OrthoDB" id="9789742at2"/>